<organism evidence="3 4">
    <name type="scientific">Clostridium lapidicellarium</name>
    <dbReference type="NCBI Taxonomy" id="3240931"/>
    <lineage>
        <taxon>Bacteria</taxon>
        <taxon>Bacillati</taxon>
        <taxon>Bacillota</taxon>
        <taxon>Clostridia</taxon>
        <taxon>Eubacteriales</taxon>
        <taxon>Clostridiaceae</taxon>
        <taxon>Clostridium</taxon>
    </lineage>
</organism>
<keyword evidence="1" id="KW-1133">Transmembrane helix</keyword>
<name>A0ABV4DXI6_9CLOT</name>
<feature type="transmembrane region" description="Helical" evidence="1">
    <location>
        <begin position="20"/>
        <end position="40"/>
    </location>
</feature>
<keyword evidence="1" id="KW-0472">Membrane</keyword>
<evidence type="ECO:0000259" key="2">
    <source>
        <dbReference type="Pfam" id="PF10882"/>
    </source>
</evidence>
<keyword evidence="4" id="KW-1185">Reference proteome</keyword>
<reference evidence="3 4" key="1">
    <citation type="submission" date="2024-08" db="EMBL/GenBank/DDBJ databases">
        <title>Clostridium lapicellarii sp. nov., and Clostridium renhuaiense sp. nov., two species isolated from the mud in a fermentation cellar used for producing sauce-flavour Chinese liquors.</title>
        <authorList>
            <person name="Yang F."/>
            <person name="Wang H."/>
            <person name="Chen L.Q."/>
            <person name="Zhou N."/>
            <person name="Lu J.J."/>
            <person name="Pu X.X."/>
            <person name="Wan B."/>
            <person name="Wang L."/>
            <person name="Liu S.J."/>
        </authorList>
    </citation>
    <scope>NUCLEOTIDE SEQUENCE [LARGE SCALE GENOMIC DNA]</scope>
    <source>
        <strain evidence="3 4">MT-113</strain>
    </source>
</reference>
<proteinExistence type="predicted"/>
<evidence type="ECO:0000256" key="1">
    <source>
        <dbReference type="SAM" id="Phobius"/>
    </source>
</evidence>
<feature type="transmembrane region" description="Helical" evidence="1">
    <location>
        <begin position="254"/>
        <end position="273"/>
    </location>
</feature>
<evidence type="ECO:0000313" key="3">
    <source>
        <dbReference type="EMBL" id="MEY8762946.1"/>
    </source>
</evidence>
<evidence type="ECO:0000313" key="4">
    <source>
        <dbReference type="Proteomes" id="UP001565220"/>
    </source>
</evidence>
<feature type="domain" description="Bacterial Pleckstrin homology" evidence="2">
    <location>
        <begin position="46"/>
        <end position="145"/>
    </location>
</feature>
<protein>
    <submittedName>
        <fullName evidence="3">PH domain-containing protein</fullName>
    </submittedName>
</protein>
<comment type="caution">
    <text evidence="3">The sequence shown here is derived from an EMBL/GenBank/DDBJ whole genome shotgun (WGS) entry which is preliminary data.</text>
</comment>
<feature type="transmembrane region" description="Helical" evidence="1">
    <location>
        <begin position="168"/>
        <end position="192"/>
    </location>
</feature>
<keyword evidence="1" id="KW-0812">Transmembrane</keyword>
<sequence length="277" mass="32665">MILYDAVLIFLINFVNSYEIYNLLKFTLLFLNLYQLYYIVICGTLKYSMDEDNLYITSALSLKNEEIPFKTIQMYQSSQGHIRGVKLSGYGKNKFAIGRSFIDKIGNTYMFVTSTKNVVYLKTDTANYGLSPENFKKFTEELEKRRINCFKWENRLSKSISINKEPKFFIPFIITSIVVVLLALIPIILYLYGKLPDRMPVSFDTRFMAVKFGTGKQFAFKQMSYGILNMGVLFCMYYAGYIYSKYDKRYSYKYIYISFIVALFYFIMQIRILCTFR</sequence>
<feature type="transmembrane region" description="Helical" evidence="1">
    <location>
        <begin position="223"/>
        <end position="242"/>
    </location>
</feature>
<gene>
    <name evidence="3" type="ORF">AB8S09_04690</name>
</gene>
<dbReference type="InterPro" id="IPR027783">
    <property type="entry name" value="Bacterial_PH-related"/>
</dbReference>
<dbReference type="Pfam" id="PF10882">
    <property type="entry name" value="bPH_5"/>
    <property type="match status" value="1"/>
</dbReference>
<dbReference type="Proteomes" id="UP001565220">
    <property type="component" value="Unassembled WGS sequence"/>
</dbReference>
<dbReference type="EMBL" id="JBGFFE010000004">
    <property type="protein sequence ID" value="MEY8762946.1"/>
    <property type="molecule type" value="Genomic_DNA"/>
</dbReference>
<accession>A0ABV4DXI6</accession>